<sequence>MAQLIRRSREHAEQARLAIQLRALYLASRYCQWDASNEWLSESVFQPVQALGLLICAFRRAQSQNPAIPWAIS</sequence>
<comment type="caution">
    <text evidence="1">The sequence shown here is derived from an EMBL/GenBank/DDBJ whole genome shotgun (WGS) entry which is preliminary data.</text>
</comment>
<dbReference type="EMBL" id="VYYT01000810">
    <property type="protein sequence ID" value="KAK2729241.1"/>
    <property type="molecule type" value="Genomic_DNA"/>
</dbReference>
<proteinExistence type="predicted"/>
<dbReference type="Proteomes" id="UP001281614">
    <property type="component" value="Unassembled WGS sequence"/>
</dbReference>
<evidence type="ECO:0000313" key="2">
    <source>
        <dbReference type="Proteomes" id="UP001281614"/>
    </source>
</evidence>
<reference evidence="1" key="1">
    <citation type="submission" date="2023-02" db="EMBL/GenBank/DDBJ databases">
        <title>Colletotrichum kahawae CIFC_Que2 genome sequencing and assembly.</title>
        <authorList>
            <person name="Baroncelli R."/>
        </authorList>
    </citation>
    <scope>NUCLEOTIDE SEQUENCE</scope>
    <source>
        <strain evidence="1">CIFC_Que2</strain>
    </source>
</reference>
<dbReference type="AlphaFoldDB" id="A0AAE0CXH8"/>
<accession>A0AAE0CXH8</accession>
<name>A0AAE0CXH8_COLKA</name>
<gene>
    <name evidence="1" type="ORF">CKAH01_10329</name>
</gene>
<keyword evidence="2" id="KW-1185">Reference proteome</keyword>
<protein>
    <submittedName>
        <fullName evidence="1">Uncharacterized protein</fullName>
    </submittedName>
</protein>
<organism evidence="1 2">
    <name type="scientific">Colletotrichum kahawae</name>
    <name type="common">Coffee berry disease fungus</name>
    <dbReference type="NCBI Taxonomy" id="34407"/>
    <lineage>
        <taxon>Eukaryota</taxon>
        <taxon>Fungi</taxon>
        <taxon>Dikarya</taxon>
        <taxon>Ascomycota</taxon>
        <taxon>Pezizomycotina</taxon>
        <taxon>Sordariomycetes</taxon>
        <taxon>Hypocreomycetidae</taxon>
        <taxon>Glomerellales</taxon>
        <taxon>Glomerellaceae</taxon>
        <taxon>Colletotrichum</taxon>
        <taxon>Colletotrichum gloeosporioides species complex</taxon>
    </lineage>
</organism>
<evidence type="ECO:0000313" key="1">
    <source>
        <dbReference type="EMBL" id="KAK2729241.1"/>
    </source>
</evidence>